<evidence type="ECO:0000256" key="4">
    <source>
        <dbReference type="ARBA" id="ARBA00023089"/>
    </source>
</evidence>
<dbReference type="PANTHER" id="PTHR31791:SF70">
    <property type="entry name" value="FRIGIDA-LIKE PROTEIN"/>
    <property type="match status" value="1"/>
</dbReference>
<proteinExistence type="inferred from homology"/>
<evidence type="ECO:0000256" key="3">
    <source>
        <dbReference type="ARBA" id="ARBA00022782"/>
    </source>
</evidence>
<comment type="caution">
    <text evidence="6">The sequence shown here is derived from an EMBL/GenBank/DDBJ whole genome shotgun (WGS) entry which is preliminary data.</text>
</comment>
<comment type="similarity">
    <text evidence="1 5">Belongs to the Frigida family.</text>
</comment>
<dbReference type="GO" id="GO:0009908">
    <property type="term" value="P:flower development"/>
    <property type="evidence" value="ECO:0007669"/>
    <property type="project" value="UniProtKB-KW"/>
</dbReference>
<gene>
    <name evidence="6" type="ORF">TIFTF001_000857</name>
</gene>
<dbReference type="Pfam" id="PF07899">
    <property type="entry name" value="Frigida"/>
    <property type="match status" value="1"/>
</dbReference>
<keyword evidence="7" id="KW-1185">Reference proteome</keyword>
<sequence length="289" mass="32535">MVMENGDFLLVLKYLKRRDLISDADEDFLSILKHLKKHNLICDEMSAAHKASLDPAKLALQAIQGIYHLSSSTKNQEFGENLLGRSCIVLSELLLKASPEINPQVRDEAMKLASDWKSKITAATENRVAAFGILYFIASYRFGSTVNENELHSLLDAVDVAKSVRNLIQRGETVHAVRHICKLKLTDKFPPAPLLDEYLEHAKNYTTMMLNKRDKKKAIDREEAAPRAVLECIKDCNLESEYRIIILSSKIVECVDTLEKMAKSVGLKLEQSKKRKNNNVSPQCPPITG</sequence>
<evidence type="ECO:0000313" key="6">
    <source>
        <dbReference type="EMBL" id="GMN25223.1"/>
    </source>
</evidence>
<dbReference type="EMBL" id="BTGU01000001">
    <property type="protein sequence ID" value="GMN25223.1"/>
    <property type="molecule type" value="Genomic_DNA"/>
</dbReference>
<evidence type="ECO:0000313" key="7">
    <source>
        <dbReference type="Proteomes" id="UP001187192"/>
    </source>
</evidence>
<dbReference type="PANTHER" id="PTHR31791">
    <property type="entry name" value="FRIGIDA-LIKE PROTEIN 3-RELATED"/>
    <property type="match status" value="1"/>
</dbReference>
<evidence type="ECO:0000256" key="2">
    <source>
        <dbReference type="ARBA" id="ARBA00022473"/>
    </source>
</evidence>
<keyword evidence="3 5" id="KW-0221">Differentiation</keyword>
<reference evidence="6" key="1">
    <citation type="submission" date="2023-07" db="EMBL/GenBank/DDBJ databases">
        <title>draft genome sequence of fig (Ficus carica).</title>
        <authorList>
            <person name="Takahashi T."/>
            <person name="Nishimura K."/>
        </authorList>
    </citation>
    <scope>NUCLEOTIDE SEQUENCE</scope>
</reference>
<dbReference type="Proteomes" id="UP001187192">
    <property type="component" value="Unassembled WGS sequence"/>
</dbReference>
<keyword evidence="4 5" id="KW-0287">Flowering</keyword>
<dbReference type="AlphaFoldDB" id="A0AA88CKT7"/>
<organism evidence="6 7">
    <name type="scientific">Ficus carica</name>
    <name type="common">Common fig</name>
    <dbReference type="NCBI Taxonomy" id="3494"/>
    <lineage>
        <taxon>Eukaryota</taxon>
        <taxon>Viridiplantae</taxon>
        <taxon>Streptophyta</taxon>
        <taxon>Embryophyta</taxon>
        <taxon>Tracheophyta</taxon>
        <taxon>Spermatophyta</taxon>
        <taxon>Magnoliopsida</taxon>
        <taxon>eudicotyledons</taxon>
        <taxon>Gunneridae</taxon>
        <taxon>Pentapetalae</taxon>
        <taxon>rosids</taxon>
        <taxon>fabids</taxon>
        <taxon>Rosales</taxon>
        <taxon>Moraceae</taxon>
        <taxon>Ficeae</taxon>
        <taxon>Ficus</taxon>
    </lineage>
</organism>
<protein>
    <recommendedName>
        <fullName evidence="5">FRIGIDA-like protein</fullName>
    </recommendedName>
</protein>
<accession>A0AA88CKT7</accession>
<dbReference type="GO" id="GO:0030154">
    <property type="term" value="P:cell differentiation"/>
    <property type="evidence" value="ECO:0007669"/>
    <property type="project" value="UniProtKB-KW"/>
</dbReference>
<dbReference type="Gramene" id="FCD_00001099-RA">
    <property type="protein sequence ID" value="FCD_00001099-RA:cds"/>
    <property type="gene ID" value="FCD_00001099"/>
</dbReference>
<evidence type="ECO:0000256" key="1">
    <source>
        <dbReference type="ARBA" id="ARBA00008956"/>
    </source>
</evidence>
<name>A0AA88CKT7_FICCA</name>
<evidence type="ECO:0000256" key="5">
    <source>
        <dbReference type="RuleBase" id="RU364012"/>
    </source>
</evidence>
<dbReference type="InterPro" id="IPR012474">
    <property type="entry name" value="Frigida"/>
</dbReference>
<keyword evidence="2 5" id="KW-0217">Developmental protein</keyword>